<dbReference type="EMBL" id="JAUSTT010000002">
    <property type="protein sequence ID" value="MDQ0174673.1"/>
    <property type="molecule type" value="Genomic_DNA"/>
</dbReference>
<proteinExistence type="predicted"/>
<sequence>MKALMDELFEAMILKFCLATFIKMFPFKKAAKKNVLFFFSCFTFKGLSDSPNIQQKPIMAAK</sequence>
<protein>
    <submittedName>
        <fullName evidence="1">Uncharacterized protein</fullName>
    </submittedName>
</protein>
<organism evidence="1 2">
    <name type="scientific">Bacillus chungangensis</name>
    <dbReference type="NCBI Taxonomy" id="587633"/>
    <lineage>
        <taxon>Bacteria</taxon>
        <taxon>Bacillati</taxon>
        <taxon>Bacillota</taxon>
        <taxon>Bacilli</taxon>
        <taxon>Bacillales</taxon>
        <taxon>Bacillaceae</taxon>
        <taxon>Bacillus</taxon>
    </lineage>
</organism>
<dbReference type="Proteomes" id="UP001223586">
    <property type="component" value="Unassembled WGS sequence"/>
</dbReference>
<keyword evidence="2" id="KW-1185">Reference proteome</keyword>
<dbReference type="RefSeq" id="WP_307226343.1">
    <property type="nucleotide sequence ID" value="NZ_JAUSTT010000002.1"/>
</dbReference>
<evidence type="ECO:0000313" key="1">
    <source>
        <dbReference type="EMBL" id="MDQ0174673.1"/>
    </source>
</evidence>
<gene>
    <name evidence="1" type="ORF">J2S08_000506</name>
</gene>
<comment type="caution">
    <text evidence="1">The sequence shown here is derived from an EMBL/GenBank/DDBJ whole genome shotgun (WGS) entry which is preliminary data.</text>
</comment>
<reference evidence="1 2" key="1">
    <citation type="submission" date="2023-07" db="EMBL/GenBank/DDBJ databases">
        <title>Genomic Encyclopedia of Type Strains, Phase IV (KMG-IV): sequencing the most valuable type-strain genomes for metagenomic binning, comparative biology and taxonomic classification.</title>
        <authorList>
            <person name="Goeker M."/>
        </authorList>
    </citation>
    <scope>NUCLEOTIDE SEQUENCE [LARGE SCALE GENOMIC DNA]</scope>
    <source>
        <strain evidence="1 2">DSM 23837</strain>
    </source>
</reference>
<evidence type="ECO:0000313" key="2">
    <source>
        <dbReference type="Proteomes" id="UP001223586"/>
    </source>
</evidence>
<name>A0ABT9WN05_9BACI</name>
<accession>A0ABT9WN05</accession>